<organism evidence="2 3">
    <name type="scientific">Limosilactobacillus fermentum</name>
    <name type="common">Lactobacillus fermentum</name>
    <dbReference type="NCBI Taxonomy" id="1613"/>
    <lineage>
        <taxon>Bacteria</taxon>
        <taxon>Bacillati</taxon>
        <taxon>Bacillota</taxon>
        <taxon>Bacilli</taxon>
        <taxon>Lactobacillales</taxon>
        <taxon>Lactobacillaceae</taxon>
        <taxon>Limosilactobacillus</taxon>
    </lineage>
</organism>
<dbReference type="AlphaFoldDB" id="A0A1L7GWK5"/>
<dbReference type="Proteomes" id="UP000185427">
    <property type="component" value="Chromosome"/>
</dbReference>
<evidence type="ECO:0000313" key="2">
    <source>
        <dbReference type="EMBL" id="APU46347.1"/>
    </source>
</evidence>
<accession>A0A1L7GWK5</accession>
<dbReference type="InterPro" id="IPR008044">
    <property type="entry name" value="Phage_lysin"/>
</dbReference>
<evidence type="ECO:0000313" key="3">
    <source>
        <dbReference type="Proteomes" id="UP000185427"/>
    </source>
</evidence>
<sequence>MVTSGKKSGWVTNASGQKVYYNTNGTTDTGREYVQLPSLTDTTKGATGWYLLQDGVAQKGAQEWYGSEWYFDPSTYQLLKENTYRVEKGQKVGYLVNSNGNVLSGVQKWMGTYYYFDPSTYLLLDHQDYVKSQWGDYYMVGSNGALMTGLVSWQGSKYYFNQSSYLLAKNTFSVPNGQKVGYLSGSDGKVLSGVQKWMGTYYYFDPSTNLLLDHQDYVKSQWGYYYMVGSNGALVTGPVRWQGSLYYFDPSSYLLKTSGWAEHNHYVYYVNSGDQKLVTGTQTIGGVRYTFDSNGALYSFTRRTIEWFLNREGKLTYSMLGSRNGTDGTADFSGAMTQALRSAGASAPVASAQRWGGYNTISIRPWLIQNGYSNVFNGTSSTASSYSPQYGDIVIWDDATGGDGHILIIADGSGSGATALSVCYYTEGEEGTAVQELNYNYYYNYAESPSFHVYRPNNWLRA</sequence>
<reference evidence="2 3" key="1">
    <citation type="submission" date="2016-12" db="EMBL/GenBank/DDBJ databases">
        <title>Complete Genome Sequence of Lactobacillus fermentum Strain SNUV175, a Probiotic for Treatment of Bacterial Vaginosis.</title>
        <authorList>
            <person name="Lee S."/>
            <person name="You H.J."/>
            <person name="Kwon B."/>
            <person name="Ko G."/>
        </authorList>
    </citation>
    <scope>NUCLEOTIDE SEQUENCE [LARGE SCALE GENOMIC DNA]</scope>
    <source>
        <strain evidence="2 3">SNUV175</strain>
    </source>
</reference>
<dbReference type="SUPFAM" id="SSF69360">
    <property type="entry name" value="Cell wall binding repeat"/>
    <property type="match status" value="2"/>
</dbReference>
<protein>
    <recommendedName>
        <fullName evidence="1">Bacteriophage lysin domain-containing protein</fullName>
    </recommendedName>
</protein>
<dbReference type="Gene3D" id="2.10.270.10">
    <property type="entry name" value="Cholin Binding"/>
    <property type="match status" value="3"/>
</dbReference>
<name>A0A1L7GWK5_LIMFE</name>
<proteinExistence type="predicted"/>
<dbReference type="Pfam" id="PF05382">
    <property type="entry name" value="Amidase_5"/>
    <property type="match status" value="1"/>
</dbReference>
<feature type="domain" description="Bacteriophage lysin" evidence="1">
    <location>
        <begin position="303"/>
        <end position="456"/>
    </location>
</feature>
<evidence type="ECO:0000259" key="1">
    <source>
        <dbReference type="Pfam" id="PF05382"/>
    </source>
</evidence>
<gene>
    <name evidence="2" type="ORF">BUW47_07940</name>
</gene>
<dbReference type="EMBL" id="CP019030">
    <property type="protein sequence ID" value="APU46347.1"/>
    <property type="molecule type" value="Genomic_DNA"/>
</dbReference>